<keyword evidence="4" id="KW-1185">Reference proteome</keyword>
<evidence type="ECO:0000256" key="2">
    <source>
        <dbReference type="SAM" id="SignalP"/>
    </source>
</evidence>
<protein>
    <submittedName>
        <fullName evidence="3">Uncharacterized protein</fullName>
    </submittedName>
</protein>
<dbReference type="AlphaFoldDB" id="A0AAD7JAE4"/>
<sequence length="276" mass="31598">MTRSTRSLSLNCPFLFLALPLLSPVHPLCLDLSRLTPNGTSTTRLLFDPSNDICPDFGSEDYVDIRKDLGSDDQATIAKLTASWTKGHDKKKSLWAAQVTADEAAEEARQTQAAEDAAEAAKAAEKERLEEEAKKPKLGDFNEESIAPTTIEARISPYAERKLERKEYCLLYPFTPRDNQLTVQTGPSSMTHKSMVRDDQLTWREFDLGKARFLMEIMRYKWEKKHLDALSKFFYLICNHPLRFQPHGEATLLTYAECTRFSWHQSLGTPEWQYQN</sequence>
<feature type="region of interest" description="Disordered" evidence="1">
    <location>
        <begin position="105"/>
        <end position="136"/>
    </location>
</feature>
<evidence type="ECO:0000313" key="3">
    <source>
        <dbReference type="EMBL" id="KAJ7760660.1"/>
    </source>
</evidence>
<name>A0AAD7JAE4_9AGAR</name>
<proteinExistence type="predicted"/>
<evidence type="ECO:0000256" key="1">
    <source>
        <dbReference type="SAM" id="MobiDB-lite"/>
    </source>
</evidence>
<accession>A0AAD7JAE4</accession>
<reference evidence="3" key="1">
    <citation type="submission" date="2023-03" db="EMBL/GenBank/DDBJ databases">
        <title>Massive genome expansion in bonnet fungi (Mycena s.s.) driven by repeated elements and novel gene families across ecological guilds.</title>
        <authorList>
            <consortium name="Lawrence Berkeley National Laboratory"/>
            <person name="Harder C.B."/>
            <person name="Miyauchi S."/>
            <person name="Viragh M."/>
            <person name="Kuo A."/>
            <person name="Thoen E."/>
            <person name="Andreopoulos B."/>
            <person name="Lu D."/>
            <person name="Skrede I."/>
            <person name="Drula E."/>
            <person name="Henrissat B."/>
            <person name="Morin E."/>
            <person name="Kohler A."/>
            <person name="Barry K."/>
            <person name="LaButti K."/>
            <person name="Morin E."/>
            <person name="Salamov A."/>
            <person name="Lipzen A."/>
            <person name="Mereny Z."/>
            <person name="Hegedus B."/>
            <person name="Baldrian P."/>
            <person name="Stursova M."/>
            <person name="Weitz H."/>
            <person name="Taylor A."/>
            <person name="Grigoriev I.V."/>
            <person name="Nagy L.G."/>
            <person name="Martin F."/>
            <person name="Kauserud H."/>
        </authorList>
    </citation>
    <scope>NUCLEOTIDE SEQUENCE</scope>
    <source>
        <strain evidence="3">CBHHK188m</strain>
    </source>
</reference>
<feature type="chain" id="PRO_5042123738" evidence="2">
    <location>
        <begin position="28"/>
        <end position="276"/>
    </location>
</feature>
<comment type="caution">
    <text evidence="3">The sequence shown here is derived from an EMBL/GenBank/DDBJ whole genome shotgun (WGS) entry which is preliminary data.</text>
</comment>
<organism evidence="3 4">
    <name type="scientific">Mycena maculata</name>
    <dbReference type="NCBI Taxonomy" id="230809"/>
    <lineage>
        <taxon>Eukaryota</taxon>
        <taxon>Fungi</taxon>
        <taxon>Dikarya</taxon>
        <taxon>Basidiomycota</taxon>
        <taxon>Agaricomycotina</taxon>
        <taxon>Agaricomycetes</taxon>
        <taxon>Agaricomycetidae</taxon>
        <taxon>Agaricales</taxon>
        <taxon>Marasmiineae</taxon>
        <taxon>Mycenaceae</taxon>
        <taxon>Mycena</taxon>
    </lineage>
</organism>
<gene>
    <name evidence="3" type="ORF">DFH07DRAFT_740692</name>
</gene>
<keyword evidence="2" id="KW-0732">Signal</keyword>
<feature type="signal peptide" evidence="2">
    <location>
        <begin position="1"/>
        <end position="27"/>
    </location>
</feature>
<dbReference type="Proteomes" id="UP001215280">
    <property type="component" value="Unassembled WGS sequence"/>
</dbReference>
<dbReference type="EMBL" id="JARJLG010000048">
    <property type="protein sequence ID" value="KAJ7760660.1"/>
    <property type="molecule type" value="Genomic_DNA"/>
</dbReference>
<evidence type="ECO:0000313" key="4">
    <source>
        <dbReference type="Proteomes" id="UP001215280"/>
    </source>
</evidence>
<feature type="compositionally biased region" description="Basic and acidic residues" evidence="1">
    <location>
        <begin position="122"/>
        <end position="136"/>
    </location>
</feature>